<feature type="non-terminal residue" evidence="1">
    <location>
        <position position="79"/>
    </location>
</feature>
<comment type="caution">
    <text evidence="1">The sequence shown here is derived from an EMBL/GenBank/DDBJ whole genome shotgun (WGS) entry which is preliminary data.</text>
</comment>
<organism evidence="1 2">
    <name type="scientific">Aestuariibaculum lutulentum</name>
    <dbReference type="NCBI Taxonomy" id="2920935"/>
    <lineage>
        <taxon>Bacteria</taxon>
        <taxon>Pseudomonadati</taxon>
        <taxon>Bacteroidota</taxon>
        <taxon>Flavobacteriia</taxon>
        <taxon>Flavobacteriales</taxon>
        <taxon>Flavobacteriaceae</taxon>
    </lineage>
</organism>
<feature type="non-terminal residue" evidence="1">
    <location>
        <position position="1"/>
    </location>
</feature>
<gene>
    <name evidence="1" type="ORF">MKW35_17565</name>
</gene>
<reference evidence="1" key="1">
    <citation type="submission" date="2022-02" db="EMBL/GenBank/DDBJ databases">
        <title>Aestuariibaculum sp., a marine bacterium isolated from sediment in Guangxi.</title>
        <authorList>
            <person name="Ying J."/>
        </authorList>
    </citation>
    <scope>NUCLEOTIDE SEQUENCE</scope>
    <source>
        <strain evidence="1">L182</strain>
    </source>
</reference>
<dbReference type="Proteomes" id="UP001156141">
    <property type="component" value="Unassembled WGS sequence"/>
</dbReference>
<name>A0ABS9RNC3_9FLAO</name>
<dbReference type="RefSeq" id="WP_240575891.1">
    <property type="nucleotide sequence ID" value="NZ_JAKVQD010000355.1"/>
</dbReference>
<protein>
    <submittedName>
        <fullName evidence="1">Uncharacterized protein</fullName>
    </submittedName>
</protein>
<keyword evidence="2" id="KW-1185">Reference proteome</keyword>
<sequence length="79" mass="8936">IIILFFATLQWLGTSIFNTYIGYDIVQPLLGSDLFNSYLNIEDIDKARAIGTYYEPSMCGRVIGTLCLIDVIRTKKVAR</sequence>
<dbReference type="EMBL" id="JAKVQD010000355">
    <property type="protein sequence ID" value="MCH4554432.1"/>
    <property type="molecule type" value="Genomic_DNA"/>
</dbReference>
<evidence type="ECO:0000313" key="1">
    <source>
        <dbReference type="EMBL" id="MCH4554432.1"/>
    </source>
</evidence>
<proteinExistence type="predicted"/>
<evidence type="ECO:0000313" key="2">
    <source>
        <dbReference type="Proteomes" id="UP001156141"/>
    </source>
</evidence>
<accession>A0ABS9RNC3</accession>